<evidence type="ECO:0000259" key="6">
    <source>
        <dbReference type="PROSITE" id="PS50893"/>
    </source>
</evidence>
<dbReference type="Proteomes" id="UP000094291">
    <property type="component" value="Unassembled WGS sequence"/>
</dbReference>
<accession>A0A1E2V7D4</accession>
<dbReference type="GO" id="GO:0016887">
    <property type="term" value="F:ATP hydrolysis activity"/>
    <property type="evidence" value="ECO:0007669"/>
    <property type="project" value="InterPro"/>
</dbReference>
<comment type="similarity">
    <text evidence="1">Belongs to the ABC transporter superfamily.</text>
</comment>
<sequence>MIKIEALVKYFGALKAVDGLAFEVNPGDVLGFLGPNGAGKSTTMKMLTGYLHPDSGYINVAGVDVVQEPALAQQHIGYLPEGAPAYGDMTVEAFLRFIGEARGMSAIACESAIKRVSEQVELHSVLARPIDNLSKGFRRRVGLAQALLHDPQVLILDEPTDGLDPNQKRHVRELIAGLAQDKVVIISTHILEEVMAVCNRVLLIAQGRCRFEGSPAELEALSPHHQAVSLHLPDRDIAADQAQLKTLPDVADVVCEQAQWLTVLPRAGAFVYPQVDQWLREQQITPQSVRVESGRLDEVFTTLTRPAADDVTGDDGQNGGGSGVGEGSDQPDIDQKGIDKKGIDKKGASV</sequence>
<dbReference type="PANTHER" id="PTHR43335:SF4">
    <property type="entry name" value="ABC TRANSPORTER, ATP-BINDING PROTEIN"/>
    <property type="match status" value="1"/>
</dbReference>
<dbReference type="SMART" id="SM00382">
    <property type="entry name" value="AAA"/>
    <property type="match status" value="1"/>
</dbReference>
<dbReference type="AlphaFoldDB" id="A0A1E2V7D4"/>
<dbReference type="InterPro" id="IPR027417">
    <property type="entry name" value="P-loop_NTPase"/>
</dbReference>
<evidence type="ECO:0000256" key="5">
    <source>
        <dbReference type="SAM" id="MobiDB-lite"/>
    </source>
</evidence>
<dbReference type="PANTHER" id="PTHR43335">
    <property type="entry name" value="ABC TRANSPORTER, ATP-BINDING PROTEIN"/>
    <property type="match status" value="1"/>
</dbReference>
<feature type="compositionally biased region" description="Basic and acidic residues" evidence="5">
    <location>
        <begin position="333"/>
        <end position="350"/>
    </location>
</feature>
<dbReference type="Pfam" id="PF00005">
    <property type="entry name" value="ABC_tran"/>
    <property type="match status" value="1"/>
</dbReference>
<dbReference type="SUPFAM" id="SSF52540">
    <property type="entry name" value="P-loop containing nucleoside triphosphate hydrolases"/>
    <property type="match status" value="1"/>
</dbReference>
<dbReference type="RefSeq" id="WP_068997292.1">
    <property type="nucleotide sequence ID" value="NZ_MDTQ01000001.1"/>
</dbReference>
<keyword evidence="3" id="KW-0547">Nucleotide-binding</keyword>
<organism evidence="7 8">
    <name type="scientific">Terasakiispira papahanaumokuakeensis</name>
    <dbReference type="NCBI Taxonomy" id="197479"/>
    <lineage>
        <taxon>Bacteria</taxon>
        <taxon>Pseudomonadati</taxon>
        <taxon>Pseudomonadota</taxon>
        <taxon>Gammaproteobacteria</taxon>
        <taxon>Oceanospirillales</taxon>
        <taxon>Terasakiispira</taxon>
    </lineage>
</organism>
<dbReference type="CDD" id="cd03230">
    <property type="entry name" value="ABC_DR_subfamily_A"/>
    <property type="match status" value="1"/>
</dbReference>
<dbReference type="InterPro" id="IPR003439">
    <property type="entry name" value="ABC_transporter-like_ATP-bd"/>
</dbReference>
<evidence type="ECO:0000313" key="8">
    <source>
        <dbReference type="Proteomes" id="UP000094291"/>
    </source>
</evidence>
<evidence type="ECO:0000256" key="3">
    <source>
        <dbReference type="ARBA" id="ARBA00022741"/>
    </source>
</evidence>
<protein>
    <recommendedName>
        <fullName evidence="6">ABC transporter domain-containing protein</fullName>
    </recommendedName>
</protein>
<comment type="caution">
    <text evidence="7">The sequence shown here is derived from an EMBL/GenBank/DDBJ whole genome shotgun (WGS) entry which is preliminary data.</text>
</comment>
<evidence type="ECO:0000256" key="1">
    <source>
        <dbReference type="ARBA" id="ARBA00005417"/>
    </source>
</evidence>
<feature type="domain" description="ABC transporter" evidence="6">
    <location>
        <begin position="2"/>
        <end position="231"/>
    </location>
</feature>
<dbReference type="InterPro" id="IPR003593">
    <property type="entry name" value="AAA+_ATPase"/>
</dbReference>
<feature type="region of interest" description="Disordered" evidence="5">
    <location>
        <begin position="303"/>
        <end position="350"/>
    </location>
</feature>
<reference evidence="7 8" key="1">
    <citation type="submission" date="2016-08" db="EMBL/GenBank/DDBJ databases">
        <authorList>
            <person name="Seilhamer J.J."/>
        </authorList>
    </citation>
    <scope>NUCLEOTIDE SEQUENCE [LARGE SCALE GENOMIC DNA]</scope>
    <source>
        <strain evidence="7 8">PH27A</strain>
    </source>
</reference>
<dbReference type="OrthoDB" id="9775490at2"/>
<dbReference type="GO" id="GO:0005524">
    <property type="term" value="F:ATP binding"/>
    <property type="evidence" value="ECO:0007669"/>
    <property type="project" value="UniProtKB-KW"/>
</dbReference>
<dbReference type="STRING" id="197479.BFW38_04345"/>
<name>A0A1E2V7D4_9GAMM</name>
<evidence type="ECO:0000313" key="7">
    <source>
        <dbReference type="EMBL" id="ODC02897.1"/>
    </source>
</evidence>
<keyword evidence="4" id="KW-0067">ATP-binding</keyword>
<proteinExistence type="inferred from homology"/>
<keyword evidence="8" id="KW-1185">Reference proteome</keyword>
<dbReference type="Gene3D" id="3.40.50.300">
    <property type="entry name" value="P-loop containing nucleotide triphosphate hydrolases"/>
    <property type="match status" value="1"/>
</dbReference>
<dbReference type="EMBL" id="MDTQ01000001">
    <property type="protein sequence ID" value="ODC02897.1"/>
    <property type="molecule type" value="Genomic_DNA"/>
</dbReference>
<keyword evidence="2" id="KW-0813">Transport</keyword>
<evidence type="ECO:0000256" key="4">
    <source>
        <dbReference type="ARBA" id="ARBA00022840"/>
    </source>
</evidence>
<gene>
    <name evidence="7" type="ORF">BFW38_04345</name>
</gene>
<dbReference type="PROSITE" id="PS50893">
    <property type="entry name" value="ABC_TRANSPORTER_2"/>
    <property type="match status" value="1"/>
</dbReference>
<evidence type="ECO:0000256" key="2">
    <source>
        <dbReference type="ARBA" id="ARBA00022448"/>
    </source>
</evidence>
<feature type="compositionally biased region" description="Gly residues" evidence="5">
    <location>
        <begin position="316"/>
        <end position="326"/>
    </location>
</feature>